<evidence type="ECO:0000259" key="7">
    <source>
        <dbReference type="PROSITE" id="PS50053"/>
    </source>
</evidence>
<dbReference type="Gene3D" id="3.10.20.90">
    <property type="entry name" value="Phosphatidylinositol 3-kinase Catalytic Subunit, Chain A, domain 1"/>
    <property type="match status" value="2"/>
</dbReference>
<dbReference type="InterPro" id="IPR000403">
    <property type="entry name" value="PI3/4_kinase_cat_dom"/>
</dbReference>
<dbReference type="GeneID" id="110714429"/>
<organism evidence="9 10">
    <name type="scientific">Chenopodium quinoa</name>
    <name type="common">Quinoa</name>
    <dbReference type="NCBI Taxonomy" id="63459"/>
    <lineage>
        <taxon>Eukaryota</taxon>
        <taxon>Viridiplantae</taxon>
        <taxon>Streptophyta</taxon>
        <taxon>Embryophyta</taxon>
        <taxon>Tracheophyta</taxon>
        <taxon>Spermatophyta</taxon>
        <taxon>Magnoliopsida</taxon>
        <taxon>eudicotyledons</taxon>
        <taxon>Gunneridae</taxon>
        <taxon>Pentapetalae</taxon>
        <taxon>Caryophyllales</taxon>
        <taxon>Chenopodiaceae</taxon>
        <taxon>Chenopodioideae</taxon>
        <taxon>Atripliceae</taxon>
        <taxon>Chenopodium</taxon>
    </lineage>
</organism>
<sequence>MSSAGIAVSRIRADDPVISPRFFHNAFDLNLDESIMVFLSVSGNMIPLRVFESDSIESVKMKIQSFKGFVAKSQKLVCGGRELSRSNSLVRDYGVANGNVLHLVLRLSDLQTVKVKTESGKEWTFDVGRYRDVGYVKKQIAKRAKGLVEEDDQEIVYEGEPLKDQQLVDDICKQNDAVIHLLVRKSAKIRAKRVAKNIDELSVEATGLVKRQAYEVKPVDSVLTSSYLREKDFVFEPVVVNQKAEIPSAILDVMKMTYEGLDSGNTPIRSAEGSGGVYLMQDLTGLEYVSVFKPVDEEPKARNNPHGIPGTLDGEGLKRGTQVGKGAFREVAAYLLDHPLNGRRNFSGEALGFAGVPPTGLVKCLHSGFNNPDGLTPKMGSLQKFVKNDGSCEDIGPGSFPVGEVHKISVLDIRLANADRHAGNILYSKDKETGQTVLIPIDHGYCLPDYFEDCTFEWLYWPQAKQPFSAETVEYIRSLDAEEDIALLKYYGWDLPVDSARTLRISTMLLKKGVELGLTPYEIGSIMCRVNINKESVLEEIVQEALDSALPCTSEAGFLETVSDIMDRRLDEISG</sequence>
<keyword evidence="6" id="KW-0067">ATP-binding</keyword>
<dbReference type="CDD" id="cd17039">
    <property type="entry name" value="Ubl_ubiquitin_like"/>
    <property type="match status" value="1"/>
</dbReference>
<dbReference type="PROSITE" id="PS50290">
    <property type="entry name" value="PI3_4_KINASE_3"/>
    <property type="match status" value="1"/>
</dbReference>
<keyword evidence="10" id="KW-1185">Reference proteome</keyword>
<evidence type="ECO:0000313" key="9">
    <source>
        <dbReference type="EnsemblPlants" id="AUR62004496-RA:cds"/>
    </source>
</evidence>
<dbReference type="GO" id="GO:0004430">
    <property type="term" value="F:1-phosphatidylinositol 4-kinase activity"/>
    <property type="evidence" value="ECO:0007669"/>
    <property type="project" value="UniProtKB-EC"/>
</dbReference>
<dbReference type="OrthoDB" id="5839at2759"/>
<dbReference type="SUPFAM" id="SSF54236">
    <property type="entry name" value="Ubiquitin-like"/>
    <property type="match status" value="2"/>
</dbReference>
<dbReference type="Pfam" id="PF00240">
    <property type="entry name" value="ubiquitin"/>
    <property type="match status" value="2"/>
</dbReference>
<dbReference type="PRINTS" id="PR00348">
    <property type="entry name" value="UBIQUITIN"/>
</dbReference>
<evidence type="ECO:0000256" key="5">
    <source>
        <dbReference type="ARBA" id="ARBA00022777"/>
    </source>
</evidence>
<evidence type="ECO:0000256" key="1">
    <source>
        <dbReference type="ARBA" id="ARBA00008941"/>
    </source>
</evidence>
<comment type="similarity">
    <text evidence="1">Belongs to the PI3/PI4-kinase family. Type II PI4K subfamily.</text>
</comment>
<name>A0A803KZN6_CHEQI</name>
<dbReference type="AlphaFoldDB" id="A0A803KZN6"/>
<dbReference type="EC" id="2.7.1.67" evidence="2"/>
<dbReference type="KEGG" id="cqi:110714429"/>
<dbReference type="InterPro" id="IPR029071">
    <property type="entry name" value="Ubiquitin-like_domsf"/>
</dbReference>
<reference evidence="9" key="2">
    <citation type="submission" date="2021-03" db="UniProtKB">
        <authorList>
            <consortium name="EnsemblPlants"/>
        </authorList>
    </citation>
    <scope>IDENTIFICATION</scope>
</reference>
<dbReference type="Pfam" id="PF00454">
    <property type="entry name" value="PI3_PI4_kinase"/>
    <property type="match status" value="1"/>
</dbReference>
<dbReference type="InterPro" id="IPR019956">
    <property type="entry name" value="Ubiquitin_dom"/>
</dbReference>
<feature type="domain" description="Ubiquitin-like" evidence="7">
    <location>
        <begin position="111"/>
        <end position="188"/>
    </location>
</feature>
<evidence type="ECO:0000256" key="4">
    <source>
        <dbReference type="ARBA" id="ARBA00022741"/>
    </source>
</evidence>
<dbReference type="Proteomes" id="UP000596660">
    <property type="component" value="Unplaced"/>
</dbReference>
<dbReference type="Gramene" id="AUR62004496-RA">
    <property type="protein sequence ID" value="AUR62004496-RA:cds"/>
    <property type="gene ID" value="AUR62004496"/>
</dbReference>
<evidence type="ECO:0000256" key="6">
    <source>
        <dbReference type="ARBA" id="ARBA00022840"/>
    </source>
</evidence>
<accession>A0A803KZN6</accession>
<dbReference type="InterPro" id="IPR044571">
    <property type="entry name" value="P4KG1-8"/>
</dbReference>
<feature type="domain" description="Ubiquitin-like" evidence="7">
    <location>
        <begin position="35"/>
        <end position="106"/>
    </location>
</feature>
<dbReference type="GO" id="GO:0005524">
    <property type="term" value="F:ATP binding"/>
    <property type="evidence" value="ECO:0007669"/>
    <property type="project" value="UniProtKB-KW"/>
</dbReference>
<dbReference type="PANTHER" id="PTHR45800">
    <property type="entry name" value="PHOSPHATIDYLINOSITOL 4-KINASE GAMMA"/>
    <property type="match status" value="1"/>
</dbReference>
<dbReference type="OMA" id="QQEVVCN"/>
<evidence type="ECO:0000313" key="10">
    <source>
        <dbReference type="Proteomes" id="UP000596660"/>
    </source>
</evidence>
<evidence type="ECO:0000256" key="2">
    <source>
        <dbReference type="ARBA" id="ARBA00012169"/>
    </source>
</evidence>
<keyword evidence="4" id="KW-0547">Nucleotide-binding</keyword>
<dbReference type="PANTHER" id="PTHR45800:SF24">
    <property type="entry name" value="PHOSPHATIDYLINOSITOL 4-KINASE GAMMA 4"/>
    <property type="match status" value="1"/>
</dbReference>
<gene>
    <name evidence="9" type="primary">LOC110714429</name>
</gene>
<dbReference type="InterPro" id="IPR000626">
    <property type="entry name" value="Ubiquitin-like_dom"/>
</dbReference>
<proteinExistence type="inferred from homology"/>
<keyword evidence="3" id="KW-0808">Transferase</keyword>
<protein>
    <recommendedName>
        <fullName evidence="2">1-phosphatidylinositol 4-kinase</fullName>
        <ecNumber evidence="2">2.7.1.67</ecNumber>
    </recommendedName>
</protein>
<keyword evidence="5" id="KW-0418">Kinase</keyword>
<dbReference type="EnsemblPlants" id="AUR62004496-RA">
    <property type="protein sequence ID" value="AUR62004496-RA:cds"/>
    <property type="gene ID" value="AUR62004496"/>
</dbReference>
<dbReference type="RefSeq" id="XP_021748632.1">
    <property type="nucleotide sequence ID" value="XM_021892940.1"/>
</dbReference>
<evidence type="ECO:0000256" key="3">
    <source>
        <dbReference type="ARBA" id="ARBA00022679"/>
    </source>
</evidence>
<dbReference type="SMART" id="SM00213">
    <property type="entry name" value="UBQ"/>
    <property type="match status" value="2"/>
</dbReference>
<dbReference type="PROSITE" id="PS50053">
    <property type="entry name" value="UBIQUITIN_2"/>
    <property type="match status" value="2"/>
</dbReference>
<evidence type="ECO:0000259" key="8">
    <source>
        <dbReference type="PROSITE" id="PS50290"/>
    </source>
</evidence>
<feature type="domain" description="PI3K/PI4K catalytic" evidence="8">
    <location>
        <begin position="264"/>
        <end position="557"/>
    </location>
</feature>
<reference evidence="9" key="1">
    <citation type="journal article" date="2017" name="Nature">
        <title>The genome of Chenopodium quinoa.</title>
        <authorList>
            <person name="Jarvis D.E."/>
            <person name="Ho Y.S."/>
            <person name="Lightfoot D.J."/>
            <person name="Schmoeckel S.M."/>
            <person name="Li B."/>
            <person name="Borm T.J.A."/>
            <person name="Ohyanagi H."/>
            <person name="Mineta K."/>
            <person name="Michell C.T."/>
            <person name="Saber N."/>
            <person name="Kharbatia N.M."/>
            <person name="Rupper R.R."/>
            <person name="Sharp A.R."/>
            <person name="Dally N."/>
            <person name="Boughton B.A."/>
            <person name="Woo Y.H."/>
            <person name="Gao G."/>
            <person name="Schijlen E.G.W.M."/>
            <person name="Guo X."/>
            <person name="Momin A.A."/>
            <person name="Negrao S."/>
            <person name="Al-Babili S."/>
            <person name="Gehring C."/>
            <person name="Roessner U."/>
            <person name="Jung C."/>
            <person name="Murphy K."/>
            <person name="Arold S.T."/>
            <person name="Gojobori T."/>
            <person name="van der Linden C.G."/>
            <person name="van Loo E.N."/>
            <person name="Jellen E.N."/>
            <person name="Maughan P.J."/>
            <person name="Tester M."/>
        </authorList>
    </citation>
    <scope>NUCLEOTIDE SEQUENCE [LARGE SCALE GENOMIC DNA]</scope>
    <source>
        <strain evidence="9">cv. PI 614886</strain>
    </source>
</reference>